<keyword evidence="2" id="KW-1185">Reference proteome</keyword>
<proteinExistence type="predicted"/>
<evidence type="ECO:0000313" key="1">
    <source>
        <dbReference type="EMBL" id="GIG15468.1"/>
    </source>
</evidence>
<dbReference type="RefSeq" id="WP_166379874.1">
    <property type="nucleotide sequence ID" value="NZ_BAAATT010000005.1"/>
</dbReference>
<organism evidence="1 2">
    <name type="scientific">Catellatospora methionotrophica</name>
    <dbReference type="NCBI Taxonomy" id="121620"/>
    <lineage>
        <taxon>Bacteria</taxon>
        <taxon>Bacillati</taxon>
        <taxon>Actinomycetota</taxon>
        <taxon>Actinomycetes</taxon>
        <taxon>Micromonosporales</taxon>
        <taxon>Micromonosporaceae</taxon>
        <taxon>Catellatospora</taxon>
    </lineage>
</organism>
<name>A0A8J3PGK9_9ACTN</name>
<gene>
    <name evidence="1" type="ORF">Cme02nite_38000</name>
</gene>
<protein>
    <submittedName>
        <fullName evidence="1">Uncharacterized protein</fullName>
    </submittedName>
</protein>
<dbReference type="Proteomes" id="UP000660339">
    <property type="component" value="Unassembled WGS sequence"/>
</dbReference>
<reference evidence="1" key="1">
    <citation type="submission" date="2021-01" db="EMBL/GenBank/DDBJ databases">
        <title>Whole genome shotgun sequence of Catellatospora methionotrophica NBRC 14553.</title>
        <authorList>
            <person name="Komaki H."/>
            <person name="Tamura T."/>
        </authorList>
    </citation>
    <scope>NUCLEOTIDE SEQUENCE</scope>
    <source>
        <strain evidence="1">NBRC 14553</strain>
    </source>
</reference>
<dbReference type="AlphaFoldDB" id="A0A8J3PGK9"/>
<dbReference type="EMBL" id="BONJ01000020">
    <property type="protein sequence ID" value="GIG15468.1"/>
    <property type="molecule type" value="Genomic_DNA"/>
</dbReference>
<accession>A0A8J3PGK9</accession>
<comment type="caution">
    <text evidence="1">The sequence shown here is derived from an EMBL/GenBank/DDBJ whole genome shotgun (WGS) entry which is preliminary data.</text>
</comment>
<evidence type="ECO:0000313" key="2">
    <source>
        <dbReference type="Proteomes" id="UP000660339"/>
    </source>
</evidence>
<sequence length="79" mass="8875">MDYTGDATVTNTTTYYVEGWDTGTETWTRISGSQAETEDGGFWNAINAASYGTGIKRQGSQVRIVEEIVMRAQRVYPWQ</sequence>